<keyword evidence="2" id="KW-1185">Reference proteome</keyword>
<reference evidence="2" key="1">
    <citation type="journal article" date="2024" name="Proc. Natl. Acad. Sci. U.S.A.">
        <title>Extraordinary preservation of gene collinearity over three hundred million years revealed in homosporous lycophytes.</title>
        <authorList>
            <person name="Li C."/>
            <person name="Wickell D."/>
            <person name="Kuo L.Y."/>
            <person name="Chen X."/>
            <person name="Nie B."/>
            <person name="Liao X."/>
            <person name="Peng D."/>
            <person name="Ji J."/>
            <person name="Jenkins J."/>
            <person name="Williams M."/>
            <person name="Shu S."/>
            <person name="Plott C."/>
            <person name="Barry K."/>
            <person name="Rajasekar S."/>
            <person name="Grimwood J."/>
            <person name="Han X."/>
            <person name="Sun S."/>
            <person name="Hou Z."/>
            <person name="He W."/>
            <person name="Dai G."/>
            <person name="Sun C."/>
            <person name="Schmutz J."/>
            <person name="Leebens-Mack J.H."/>
            <person name="Li F.W."/>
            <person name="Wang L."/>
        </authorList>
    </citation>
    <scope>NUCLEOTIDE SEQUENCE [LARGE SCALE GENOMIC DNA]</scope>
    <source>
        <strain evidence="2">cv. PW_Plant_1</strain>
    </source>
</reference>
<proteinExistence type="predicted"/>
<gene>
    <name evidence="1" type="ORF">O6H91_08G036100</name>
</gene>
<name>A0ACC2CWI6_DIPCM</name>
<evidence type="ECO:0000313" key="1">
    <source>
        <dbReference type="EMBL" id="KAJ7546337.1"/>
    </source>
</evidence>
<organism evidence="1 2">
    <name type="scientific">Diphasiastrum complanatum</name>
    <name type="common">Issler's clubmoss</name>
    <name type="synonym">Lycopodium complanatum</name>
    <dbReference type="NCBI Taxonomy" id="34168"/>
    <lineage>
        <taxon>Eukaryota</taxon>
        <taxon>Viridiplantae</taxon>
        <taxon>Streptophyta</taxon>
        <taxon>Embryophyta</taxon>
        <taxon>Tracheophyta</taxon>
        <taxon>Lycopodiopsida</taxon>
        <taxon>Lycopodiales</taxon>
        <taxon>Lycopodiaceae</taxon>
        <taxon>Lycopodioideae</taxon>
        <taxon>Diphasiastrum</taxon>
    </lineage>
</organism>
<protein>
    <submittedName>
        <fullName evidence="1">Uncharacterized protein</fullName>
    </submittedName>
</protein>
<accession>A0ACC2CWI6</accession>
<comment type="caution">
    <text evidence="1">The sequence shown here is derived from an EMBL/GenBank/DDBJ whole genome shotgun (WGS) entry which is preliminary data.</text>
</comment>
<evidence type="ECO:0000313" key="2">
    <source>
        <dbReference type="Proteomes" id="UP001162992"/>
    </source>
</evidence>
<dbReference type="EMBL" id="CM055099">
    <property type="protein sequence ID" value="KAJ7546337.1"/>
    <property type="molecule type" value="Genomic_DNA"/>
</dbReference>
<sequence length="926" mass="100736">MPFPWVKPSLKSTSKQENRDNVASGVQSWLRPSAKCFPGAAQPDISVSPGRKFGLDPKKRTPNKAVSGPDAPSTAVSQSSSFTEVNRGHPLPLPYPASALHRTDSADVLFQTSGACTNSEPLFRLPSPSKMKSRTEGRDGDGAISGYGSGSTSSFSSLSSADMPDLHNSHREKNIFEIRLTSETEMQEANWNNNPKFVIMVVERPMGCKPLIWHKFYRPTHFVRFREYAEILWVTHHEGKTLKQQNIGLGIKYLSKRFLGLSMLQVTCSPNCGGQDFSLLSGNSVVEKSVLSVSPRRLLGGVKNATQLQPENQVNATVSSPLNSLLSSPRLSPRRDYNSEQSCPAAPPAVRNSEPITGGTGLVSSPKSRQSARNGLFRDASGSNLGQQGRGSQECSPLPSPRMPRIRTGPSSGAPSSTASPMHPAASVLYLDSTTSSMEDSRAARHPLPLPPGRLPAPSPYASPPIPSSPTSVQLHGSSRTENTMNSTSQWQKGKLLGSGTFGNVYKGFSDSGTFCAMKEVLVSDDPRSKESVKQLGQEIQMLSQLRHPNIVQYLGSEIFEDRLYIYLEYVSGGSIHKLLQEYGQFKEPVIRSYTRQILCGLAYLHSMQTVHRDIKGANILVDTNGEVKLADFGMAKHINTHSIPLSFKGSPYWMAPEVFKSTNGYNYPVDIWSLGCTIIEMATAKPPWSQYEGIAALFKIGNSKEVPSIPESLSKDGQEFVKLCLRRDPLDRPSASELLEHPFARNAMDAVRVEEMNHGLDFTISNTAVVCSLDLGLRQDNNCEAGRRASQPPVMVSSSSELLHPPIGNVSPMASPCNSPKFQSRTSYHTYGGFSPSPISSPLVGSGSSTPRSGGYGSLPFTVMPVQSTIRSSSADNYGDMARRPDRAFGSSPGRYTGLDIESSDPNGSIRSVYISPRNGMYRFV</sequence>
<dbReference type="Proteomes" id="UP001162992">
    <property type="component" value="Chromosome 8"/>
</dbReference>